<dbReference type="InterPro" id="IPR006001">
    <property type="entry name" value="Therm_gnt_kin"/>
</dbReference>
<dbReference type="PATRIC" id="fig|909613.9.peg.6072"/>
<proteinExistence type="inferred from homology"/>
<evidence type="ECO:0000256" key="6">
    <source>
        <dbReference type="ARBA" id="ARBA00022777"/>
    </source>
</evidence>
<keyword evidence="7 10" id="KW-0067">ATP-binding</keyword>
<dbReference type="GO" id="GO:0019521">
    <property type="term" value="P:D-gluconate metabolic process"/>
    <property type="evidence" value="ECO:0007669"/>
    <property type="project" value="UniProtKB-KW"/>
</dbReference>
<evidence type="ECO:0000256" key="9">
    <source>
        <dbReference type="ARBA" id="ARBA00048090"/>
    </source>
</evidence>
<keyword evidence="12" id="KW-1185">Reference proteome</keyword>
<dbReference type="PANTHER" id="PTHR43442:SF3">
    <property type="entry name" value="GLUCONOKINASE-RELATED"/>
    <property type="match status" value="1"/>
</dbReference>
<keyword evidence="4 10" id="KW-0808">Transferase</keyword>
<evidence type="ECO:0000313" key="11">
    <source>
        <dbReference type="EMBL" id="EWC58643.1"/>
    </source>
</evidence>
<dbReference type="AlphaFoldDB" id="W7IDQ0"/>
<organism evidence="11 12">
    <name type="scientific">Actinokineospora spheciospongiae</name>
    <dbReference type="NCBI Taxonomy" id="909613"/>
    <lineage>
        <taxon>Bacteria</taxon>
        <taxon>Bacillati</taxon>
        <taxon>Actinomycetota</taxon>
        <taxon>Actinomycetes</taxon>
        <taxon>Pseudonocardiales</taxon>
        <taxon>Pseudonocardiaceae</taxon>
        <taxon>Actinokineospora</taxon>
    </lineage>
</organism>
<accession>W7IDQ0</accession>
<evidence type="ECO:0000256" key="10">
    <source>
        <dbReference type="RuleBase" id="RU363066"/>
    </source>
</evidence>
<dbReference type="SUPFAM" id="SSF52540">
    <property type="entry name" value="P-loop containing nucleoside triphosphate hydrolases"/>
    <property type="match status" value="1"/>
</dbReference>
<dbReference type="CDD" id="cd02021">
    <property type="entry name" value="GntK"/>
    <property type="match status" value="1"/>
</dbReference>
<reference evidence="11 12" key="1">
    <citation type="journal article" date="2014" name="Genome Announc.">
        <title>Draft Genome Sequence of the Antitrypanosomally Active Sponge-Associated Bacterium Actinokineospora sp. Strain EG49.</title>
        <authorList>
            <person name="Harjes J."/>
            <person name="Ryu T."/>
            <person name="Abdelmohsen U.R."/>
            <person name="Moitinho-Silva L."/>
            <person name="Horn H."/>
            <person name="Ravasi T."/>
            <person name="Hentschel U."/>
        </authorList>
    </citation>
    <scope>NUCLEOTIDE SEQUENCE [LARGE SCALE GENOMIC DNA]</scope>
    <source>
        <strain evidence="11 12">EG49</strain>
    </source>
</reference>
<evidence type="ECO:0000256" key="8">
    <source>
        <dbReference type="ARBA" id="ARBA00023064"/>
    </source>
</evidence>
<keyword evidence="6 10" id="KW-0418">Kinase</keyword>
<comment type="catalytic activity">
    <reaction evidence="9 10">
        <text>D-gluconate + ATP = 6-phospho-D-gluconate + ADP + H(+)</text>
        <dbReference type="Rhea" id="RHEA:19433"/>
        <dbReference type="ChEBI" id="CHEBI:15378"/>
        <dbReference type="ChEBI" id="CHEBI:18391"/>
        <dbReference type="ChEBI" id="CHEBI:30616"/>
        <dbReference type="ChEBI" id="CHEBI:58759"/>
        <dbReference type="ChEBI" id="CHEBI:456216"/>
        <dbReference type="EC" id="2.7.1.12"/>
    </reaction>
</comment>
<dbReference type="Gene3D" id="3.40.50.300">
    <property type="entry name" value="P-loop containing nucleotide triphosphate hydrolases"/>
    <property type="match status" value="1"/>
</dbReference>
<dbReference type="GO" id="GO:0005524">
    <property type="term" value="F:ATP binding"/>
    <property type="evidence" value="ECO:0007669"/>
    <property type="project" value="UniProtKB-KW"/>
</dbReference>
<evidence type="ECO:0000256" key="5">
    <source>
        <dbReference type="ARBA" id="ARBA00022741"/>
    </source>
</evidence>
<gene>
    <name evidence="11" type="ORF">UO65_6071</name>
</gene>
<protein>
    <recommendedName>
        <fullName evidence="3 10">Gluconokinase</fullName>
        <ecNumber evidence="3 10">2.7.1.12</ecNumber>
    </recommendedName>
</protein>
<dbReference type="EC" id="2.7.1.12" evidence="3 10"/>
<dbReference type="PANTHER" id="PTHR43442">
    <property type="entry name" value="GLUCONOKINASE-RELATED"/>
    <property type="match status" value="1"/>
</dbReference>
<evidence type="ECO:0000313" key="12">
    <source>
        <dbReference type="Proteomes" id="UP000019277"/>
    </source>
</evidence>
<dbReference type="InterPro" id="IPR027417">
    <property type="entry name" value="P-loop_NTPase"/>
</dbReference>
<sequence>MVVMGVSGSGKTTVASLLADRLGVPLAEADEFHPRANIDKMTSGVPLTDADREPWLAAIAGWIADRAADGGGVVTCSALKGRYRDTLRAAAPDVWFLHLDGSPDLLAERIGHRSGHFMPPSLLASQLADLEPLTPEERGIRLDVAHTPGELVEAALAALRGGTRP</sequence>
<dbReference type="EMBL" id="AYXG01000232">
    <property type="protein sequence ID" value="EWC58643.1"/>
    <property type="molecule type" value="Genomic_DNA"/>
</dbReference>
<keyword evidence="5 10" id="KW-0547">Nucleotide-binding</keyword>
<evidence type="ECO:0000256" key="4">
    <source>
        <dbReference type="ARBA" id="ARBA00022679"/>
    </source>
</evidence>
<dbReference type="FunFam" id="3.40.50.300:FF:000522">
    <property type="entry name" value="Gluconokinase"/>
    <property type="match status" value="1"/>
</dbReference>
<comment type="pathway">
    <text evidence="1">Carbohydrate acid metabolism.</text>
</comment>
<name>W7IDQ0_9PSEU</name>
<evidence type="ECO:0000256" key="1">
    <source>
        <dbReference type="ARBA" id="ARBA00004761"/>
    </source>
</evidence>
<comment type="similarity">
    <text evidence="2 10">Belongs to the gluconokinase GntK/GntV family.</text>
</comment>
<dbReference type="GO" id="GO:0005737">
    <property type="term" value="C:cytoplasm"/>
    <property type="evidence" value="ECO:0007669"/>
    <property type="project" value="TreeGrafter"/>
</dbReference>
<dbReference type="Pfam" id="PF13671">
    <property type="entry name" value="AAA_33"/>
    <property type="match status" value="1"/>
</dbReference>
<dbReference type="NCBIfam" id="TIGR01313">
    <property type="entry name" value="therm_gnt_kin"/>
    <property type="match status" value="1"/>
</dbReference>
<evidence type="ECO:0000256" key="2">
    <source>
        <dbReference type="ARBA" id="ARBA00008420"/>
    </source>
</evidence>
<dbReference type="STRING" id="909613.UO65_6071"/>
<comment type="caution">
    <text evidence="11">The sequence shown here is derived from an EMBL/GenBank/DDBJ whole genome shotgun (WGS) entry which is preliminary data.</text>
</comment>
<dbReference type="GO" id="GO:0046316">
    <property type="term" value="F:gluconokinase activity"/>
    <property type="evidence" value="ECO:0007669"/>
    <property type="project" value="UniProtKB-EC"/>
</dbReference>
<keyword evidence="8" id="KW-0311">Gluconate utilization</keyword>
<evidence type="ECO:0000256" key="3">
    <source>
        <dbReference type="ARBA" id="ARBA00012054"/>
    </source>
</evidence>
<evidence type="ECO:0000256" key="7">
    <source>
        <dbReference type="ARBA" id="ARBA00022840"/>
    </source>
</evidence>
<dbReference type="eggNOG" id="COG3265">
    <property type="taxonomic scope" value="Bacteria"/>
</dbReference>
<dbReference type="Proteomes" id="UP000019277">
    <property type="component" value="Unassembled WGS sequence"/>
</dbReference>